<evidence type="ECO:0000313" key="7">
    <source>
        <dbReference type="EMBL" id="ELZ13873.1"/>
    </source>
</evidence>
<dbReference type="Pfam" id="PF08448">
    <property type="entry name" value="PAS_4"/>
    <property type="match status" value="1"/>
</dbReference>
<protein>
    <submittedName>
        <fullName evidence="7">PAS/PAC sensor protein</fullName>
    </submittedName>
</protein>
<dbReference type="PANTHER" id="PTHR34236">
    <property type="entry name" value="DIMETHYL SULFOXIDE REDUCTASE TRANSCRIPTIONAL ACTIVATOR"/>
    <property type="match status" value="1"/>
</dbReference>
<feature type="domain" description="PAS fold-4" evidence="4">
    <location>
        <begin position="5"/>
        <end position="104"/>
    </location>
</feature>
<dbReference type="Pfam" id="PF13185">
    <property type="entry name" value="GAF_2"/>
    <property type="match status" value="1"/>
</dbReference>
<dbReference type="Gene3D" id="3.30.450.20">
    <property type="entry name" value="PAS domain"/>
    <property type="match status" value="1"/>
</dbReference>
<dbReference type="EMBL" id="AOIQ01000006">
    <property type="protein sequence ID" value="ELZ13873.1"/>
    <property type="molecule type" value="Genomic_DNA"/>
</dbReference>
<gene>
    <name evidence="7" type="ORF">C479_03471</name>
</gene>
<feature type="domain" description="Bacterioopsin transcriptional activator GAF and HTH associated" evidence="6">
    <location>
        <begin position="292"/>
        <end position="447"/>
    </location>
</feature>
<keyword evidence="2" id="KW-0804">Transcription</keyword>
<reference evidence="7 8" key="1">
    <citation type="journal article" date="2014" name="PLoS Genet.">
        <title>Phylogenetically driven sequencing of extremely halophilic archaea reveals strategies for static and dynamic osmo-response.</title>
        <authorList>
            <person name="Becker E.A."/>
            <person name="Seitzer P.M."/>
            <person name="Tritt A."/>
            <person name="Larsen D."/>
            <person name="Krusor M."/>
            <person name="Yao A.I."/>
            <person name="Wu D."/>
            <person name="Madern D."/>
            <person name="Eisen J.A."/>
            <person name="Darling A.E."/>
            <person name="Facciotti M.T."/>
        </authorList>
    </citation>
    <scope>NUCLEOTIDE SEQUENCE [LARGE SCALE GENOMIC DNA]</scope>
    <source>
        <strain evidence="7 8">JCM 14624</strain>
    </source>
</reference>
<proteinExistence type="predicted"/>
<dbReference type="InterPro" id="IPR035965">
    <property type="entry name" value="PAS-like_dom_sf"/>
</dbReference>
<dbReference type="InterPro" id="IPR007050">
    <property type="entry name" value="HTH_bacterioopsin"/>
</dbReference>
<dbReference type="Pfam" id="PF04967">
    <property type="entry name" value="HTH_10"/>
    <property type="match status" value="1"/>
</dbReference>
<organism evidence="7 8">
    <name type="scientific">Halovivax asiaticus JCM 14624</name>
    <dbReference type="NCBI Taxonomy" id="1227490"/>
    <lineage>
        <taxon>Archaea</taxon>
        <taxon>Methanobacteriati</taxon>
        <taxon>Methanobacteriota</taxon>
        <taxon>Stenosarchaea group</taxon>
        <taxon>Halobacteria</taxon>
        <taxon>Halobacteriales</taxon>
        <taxon>Natrialbaceae</taxon>
        <taxon>Halovivax</taxon>
    </lineage>
</organism>
<dbReference type="Gene3D" id="3.30.450.40">
    <property type="match status" value="1"/>
</dbReference>
<dbReference type="InterPro" id="IPR031803">
    <property type="entry name" value="BAT_GAF/HTH-assoc"/>
</dbReference>
<dbReference type="Proteomes" id="UP000011560">
    <property type="component" value="Unassembled WGS sequence"/>
</dbReference>
<feature type="domain" description="GAF" evidence="5">
    <location>
        <begin position="137"/>
        <end position="280"/>
    </location>
</feature>
<evidence type="ECO:0000259" key="4">
    <source>
        <dbReference type="Pfam" id="PF08448"/>
    </source>
</evidence>
<sequence>MDTGVEHAPIGVLEASHDGVVSDVNETAATMLDVDPDAATGEPIGAVVPASVDASVPEAFETALETPVSAEEFYPELDRWLSVDISPTSDAVYVYLRDVTDERRRTQRLESLQSDLHRLTIGNELIADVLGELVRASTREEIARSICQELGETDIYEFAWVGERAVGSDEIVRRAAAGTTGRTLERIDTALDGNVALPESRAIERGEPTVIRSLGENGSVPERIRRAAFADGLGSLLAVPLTYGSSVYGIVGVYAAERDAFSERERKSFGTVGKMAGFAINATRNRSLLSADRVVELTFQLSDPAAPFVTTVAETNARLDVAGAIPQGEHLLCYVDAETATPTAEEIAAVLAEHEAVVETRTITDRDADGSIEVRQRTETPLGHLLSQGGTVRSATFGGDDNRVVVDLPPSEDVRRIADAITRRYDAAVLAKRERRPDERSTREFRNALTDRLTDRQEDALRTAFFAAYFESPRGSSAAEVADALGITGPTLLHHLRAGQRKLLEELFEVTDRPSAVDRP</sequence>
<dbReference type="STRING" id="1227490.C479_03471"/>
<evidence type="ECO:0000256" key="1">
    <source>
        <dbReference type="ARBA" id="ARBA00023015"/>
    </source>
</evidence>
<dbReference type="RefSeq" id="WP_007697842.1">
    <property type="nucleotide sequence ID" value="NZ_AOIQ01000006.1"/>
</dbReference>
<dbReference type="Pfam" id="PF15915">
    <property type="entry name" value="BAT"/>
    <property type="match status" value="1"/>
</dbReference>
<name>M0BTZ4_9EURY</name>
<dbReference type="InterPro" id="IPR013656">
    <property type="entry name" value="PAS_4"/>
</dbReference>
<evidence type="ECO:0000259" key="5">
    <source>
        <dbReference type="Pfam" id="PF13185"/>
    </source>
</evidence>
<evidence type="ECO:0000259" key="6">
    <source>
        <dbReference type="Pfam" id="PF15915"/>
    </source>
</evidence>
<dbReference type="PATRIC" id="fig|1227490.4.peg.709"/>
<keyword evidence="1" id="KW-0805">Transcription regulation</keyword>
<dbReference type="InterPro" id="IPR003018">
    <property type="entry name" value="GAF"/>
</dbReference>
<evidence type="ECO:0000313" key="8">
    <source>
        <dbReference type="Proteomes" id="UP000011560"/>
    </source>
</evidence>
<accession>M0BTZ4</accession>
<keyword evidence="8" id="KW-1185">Reference proteome</keyword>
<evidence type="ECO:0000259" key="3">
    <source>
        <dbReference type="Pfam" id="PF04967"/>
    </source>
</evidence>
<dbReference type="AlphaFoldDB" id="M0BTZ4"/>
<feature type="domain" description="HTH bat-type" evidence="3">
    <location>
        <begin position="453"/>
        <end position="505"/>
    </location>
</feature>
<dbReference type="OrthoDB" id="106505at2157"/>
<dbReference type="SUPFAM" id="SSF55785">
    <property type="entry name" value="PYP-like sensor domain (PAS domain)"/>
    <property type="match status" value="1"/>
</dbReference>
<dbReference type="SUPFAM" id="SSF55781">
    <property type="entry name" value="GAF domain-like"/>
    <property type="match status" value="1"/>
</dbReference>
<dbReference type="InterPro" id="IPR029016">
    <property type="entry name" value="GAF-like_dom_sf"/>
</dbReference>
<dbReference type="PANTHER" id="PTHR34236:SF1">
    <property type="entry name" value="DIMETHYL SULFOXIDE REDUCTASE TRANSCRIPTIONAL ACTIVATOR"/>
    <property type="match status" value="1"/>
</dbReference>
<comment type="caution">
    <text evidence="7">The sequence shown here is derived from an EMBL/GenBank/DDBJ whole genome shotgun (WGS) entry which is preliminary data.</text>
</comment>
<evidence type="ECO:0000256" key="2">
    <source>
        <dbReference type="ARBA" id="ARBA00023163"/>
    </source>
</evidence>